<name>A0ACD1BHB2_9CLOT</name>
<geneLocation type="plasmid" evidence="1 2">
    <name>p9</name>
</geneLocation>
<sequence length="125" mass="14451">MNLIFKISKIFTLLIYLVVFCISGFLMLWAINDTPLGEMMFITSTVLLLLNIILIVLSNKLNYMYSLFSVIISIVYIISMSLILRFNTPPSTGTVMYIITVYILTLFSSTLLFVMNVFIKKYYKK</sequence>
<accession>A0ACD1BHB2</accession>
<keyword evidence="1" id="KW-0614">Plasmid</keyword>
<keyword evidence="2" id="KW-1185">Reference proteome</keyword>
<organism evidence="1 2">
    <name type="scientific">Candidatus Sarcina troglodytae</name>
    <dbReference type="NCBI Taxonomy" id="2726954"/>
    <lineage>
        <taxon>Bacteria</taxon>
        <taxon>Bacillati</taxon>
        <taxon>Bacillota</taxon>
        <taxon>Clostridia</taxon>
        <taxon>Eubacteriales</taxon>
        <taxon>Clostridiaceae</taxon>
        <taxon>Sarcina</taxon>
    </lineage>
</organism>
<dbReference type="EMBL" id="CP051763">
    <property type="protein sequence ID" value="QPJ86765.1"/>
    <property type="molecule type" value="Genomic_DNA"/>
</dbReference>
<gene>
    <name evidence="1" type="ORF">HH195_12395</name>
</gene>
<dbReference type="Proteomes" id="UP000594603">
    <property type="component" value="Plasmid p9"/>
</dbReference>
<proteinExistence type="predicted"/>
<reference evidence="1" key="1">
    <citation type="submission" date="2020-04" db="EMBL/GenBank/DDBJ databases">
        <title>A novel bacterium ('Candidatus Sarcina troglodytae' sp. nov.) linked to a protracted, uniformly lethal epizootic among sanctuary western chimpanzees (Pan troglodytes verus) in Sierra Leone.</title>
        <authorList>
            <person name="Owens L.A."/>
            <person name="Colitti B."/>
            <person name="Hirji I."/>
            <person name="Pizaro A."/>
            <person name="Jaffe J.E."/>
            <person name="Moittie S."/>
            <person name="Bishop-Lilly K.A."/>
            <person name="Estrella L.A."/>
            <person name="Voegtly L.J."/>
            <person name="Kuhn J.H."/>
            <person name="Suen G."/>
            <person name="Deblois C.L."/>
            <person name="Dunn C."/>
            <person name="Juan-Salles C."/>
            <person name="Goldberg T.L."/>
        </authorList>
    </citation>
    <scope>NUCLEOTIDE SEQUENCE</scope>
    <source>
        <strain evidence="1">JB2</strain>
    </source>
</reference>
<evidence type="ECO:0000313" key="1">
    <source>
        <dbReference type="EMBL" id="QPJ86765.1"/>
    </source>
</evidence>
<protein>
    <submittedName>
        <fullName evidence="1">Uncharacterized protein</fullName>
    </submittedName>
</protein>
<evidence type="ECO:0000313" key="2">
    <source>
        <dbReference type="Proteomes" id="UP000594603"/>
    </source>
</evidence>